<dbReference type="Proteomes" id="UP000245624">
    <property type="component" value="Unassembled WGS sequence"/>
</dbReference>
<keyword evidence="2" id="KW-0472">Membrane</keyword>
<reference evidence="3 4" key="1">
    <citation type="submission" date="2018-05" db="EMBL/GenBank/DDBJ databases">
        <title>Genomic analysis of Gracilibacillus dipsosauri DD1 reveals novel features of a salt-tolerant amylase.</title>
        <authorList>
            <person name="Deutch C.E."/>
            <person name="Yang S."/>
        </authorList>
    </citation>
    <scope>NUCLEOTIDE SEQUENCE [LARGE SCALE GENOMIC DNA]</scope>
    <source>
        <strain evidence="3 4">DD1</strain>
    </source>
</reference>
<evidence type="ECO:0000313" key="3">
    <source>
        <dbReference type="EMBL" id="PWU69130.1"/>
    </source>
</evidence>
<evidence type="ECO:0008006" key="5">
    <source>
        <dbReference type="Google" id="ProtNLM"/>
    </source>
</evidence>
<organism evidence="3 4">
    <name type="scientific">Gracilibacillus dipsosauri</name>
    <dbReference type="NCBI Taxonomy" id="178340"/>
    <lineage>
        <taxon>Bacteria</taxon>
        <taxon>Bacillati</taxon>
        <taxon>Bacillota</taxon>
        <taxon>Bacilli</taxon>
        <taxon>Bacillales</taxon>
        <taxon>Bacillaceae</taxon>
        <taxon>Gracilibacillus</taxon>
    </lineage>
</organism>
<protein>
    <recommendedName>
        <fullName evidence="5">Yip1 domain-containing protein</fullName>
    </recommendedName>
</protein>
<keyword evidence="2" id="KW-1133">Transmembrane helix</keyword>
<feature type="region of interest" description="Disordered" evidence="1">
    <location>
        <begin position="1"/>
        <end position="36"/>
    </location>
</feature>
<dbReference type="AlphaFoldDB" id="A0A317L291"/>
<feature type="transmembrane region" description="Helical" evidence="2">
    <location>
        <begin position="149"/>
        <end position="173"/>
    </location>
</feature>
<dbReference type="OrthoDB" id="2704159at2"/>
<name>A0A317L291_9BACI</name>
<evidence type="ECO:0000256" key="2">
    <source>
        <dbReference type="SAM" id="Phobius"/>
    </source>
</evidence>
<keyword evidence="2" id="KW-0812">Transmembrane</keyword>
<feature type="transmembrane region" description="Helical" evidence="2">
    <location>
        <begin position="206"/>
        <end position="226"/>
    </location>
</feature>
<feature type="transmembrane region" description="Helical" evidence="2">
    <location>
        <begin position="76"/>
        <end position="96"/>
    </location>
</feature>
<sequence>MEKHNTEDLQQTEVAEEQETEKERFVSNEEKKENNSSINFDFGESVKETKGILKDAILRPHAIVSSTRTIRMETSALILLSLSLLIGICYFLFYKFGFEGMLSLFADVGVMFIITSILSWMITFAIGYFSLYLLLMYFGDRKMDHKELLTKYAIVNIPFTLVFCLVILFFGFLMVDLFVVTYVFALMLYGVIHIYLYLVHMRKPKFDLYWTIAGYLLVLIVATHLLNGIDFSAF</sequence>
<comment type="caution">
    <text evidence="3">The sequence shown here is derived from an EMBL/GenBank/DDBJ whole genome shotgun (WGS) entry which is preliminary data.</text>
</comment>
<evidence type="ECO:0000313" key="4">
    <source>
        <dbReference type="Proteomes" id="UP000245624"/>
    </source>
</evidence>
<gene>
    <name evidence="3" type="ORF">DLJ74_06725</name>
</gene>
<dbReference type="EMBL" id="QGTD01000007">
    <property type="protein sequence ID" value="PWU69130.1"/>
    <property type="molecule type" value="Genomic_DNA"/>
</dbReference>
<keyword evidence="4" id="KW-1185">Reference proteome</keyword>
<evidence type="ECO:0000256" key="1">
    <source>
        <dbReference type="SAM" id="MobiDB-lite"/>
    </source>
</evidence>
<accession>A0A317L291</accession>
<feature type="compositionally biased region" description="Basic and acidic residues" evidence="1">
    <location>
        <begin position="21"/>
        <end position="34"/>
    </location>
</feature>
<feature type="transmembrane region" description="Helical" evidence="2">
    <location>
        <begin position="108"/>
        <end position="137"/>
    </location>
</feature>
<dbReference type="RefSeq" id="WP_054861512.1">
    <property type="nucleotide sequence ID" value="NZ_QGTD01000007.1"/>
</dbReference>
<proteinExistence type="predicted"/>
<feature type="transmembrane region" description="Helical" evidence="2">
    <location>
        <begin position="179"/>
        <end position="199"/>
    </location>
</feature>